<dbReference type="Gene3D" id="3.10.450.50">
    <property type="match status" value="1"/>
</dbReference>
<dbReference type="KEGG" id="cja:CJA_0279"/>
<accession>B3PH82</accession>
<dbReference type="GO" id="GO:0030638">
    <property type="term" value="P:polyketide metabolic process"/>
    <property type="evidence" value="ECO:0007669"/>
    <property type="project" value="InterPro"/>
</dbReference>
<name>B3PH82_CELJU</name>
<evidence type="ECO:0000313" key="1">
    <source>
        <dbReference type="EMBL" id="ACE84439.1"/>
    </source>
</evidence>
<dbReference type="Pfam" id="PF07366">
    <property type="entry name" value="SnoaL"/>
    <property type="match status" value="1"/>
</dbReference>
<dbReference type="SUPFAM" id="SSF54427">
    <property type="entry name" value="NTF2-like"/>
    <property type="match status" value="1"/>
</dbReference>
<dbReference type="InterPro" id="IPR032710">
    <property type="entry name" value="NTF2-like_dom_sf"/>
</dbReference>
<proteinExistence type="predicted"/>
<dbReference type="OrthoDB" id="129343at2"/>
<gene>
    <name evidence="1" type="ordered locus">CJA_0279</name>
</gene>
<dbReference type="Proteomes" id="UP000001036">
    <property type="component" value="Chromosome"/>
</dbReference>
<dbReference type="HOGENOM" id="CLU_1552531_0_0_6"/>
<evidence type="ECO:0000313" key="2">
    <source>
        <dbReference type="Proteomes" id="UP000001036"/>
    </source>
</evidence>
<dbReference type="STRING" id="498211.CJA_0279"/>
<dbReference type="EMBL" id="CP000934">
    <property type="protein sequence ID" value="ACE84439.1"/>
    <property type="molecule type" value="Genomic_DNA"/>
</dbReference>
<organism evidence="1 2">
    <name type="scientific">Cellvibrio japonicus (strain Ueda107)</name>
    <name type="common">Pseudomonas fluorescens subsp. cellulosa</name>
    <dbReference type="NCBI Taxonomy" id="498211"/>
    <lineage>
        <taxon>Bacteria</taxon>
        <taxon>Pseudomonadati</taxon>
        <taxon>Pseudomonadota</taxon>
        <taxon>Gammaproteobacteria</taxon>
        <taxon>Cellvibrionales</taxon>
        <taxon>Cellvibrionaceae</taxon>
        <taxon>Cellvibrio</taxon>
    </lineage>
</organism>
<dbReference type="eggNOG" id="COG5485">
    <property type="taxonomic scope" value="Bacteria"/>
</dbReference>
<dbReference type="InterPro" id="IPR009959">
    <property type="entry name" value="Cyclase_SnoaL-like"/>
</dbReference>
<dbReference type="RefSeq" id="WP_012485961.1">
    <property type="nucleotide sequence ID" value="NC_010995.1"/>
</dbReference>
<sequence>MSLSSVFLPFCRSPRSPSRPTPLTPAPESARVSALLKAALCGSAQDFQEQIHPHIRCVGFPEFTPHNREELFGFFNYLLEVFAEPQLTIEELPGTAQQATVEFCVRGRHREEFMGLPATGGQLQLCAQLMVRTEAEVITDMWICDKRISLTTTTGSVYRLHLPREQQEHPLR</sequence>
<reference evidence="1 2" key="1">
    <citation type="journal article" date="2008" name="J. Bacteriol.">
        <title>Insights into plant cell wall degradation from the genome sequence of the soil bacterium Cellvibrio japonicus.</title>
        <authorList>
            <person name="Deboy R.T."/>
            <person name="Mongodin E.F."/>
            <person name="Fouts D.E."/>
            <person name="Tailford L.E."/>
            <person name="Khouri H."/>
            <person name="Emerson J.B."/>
            <person name="Mohamoud Y."/>
            <person name="Watkins K."/>
            <person name="Henrissat B."/>
            <person name="Gilbert H.J."/>
            <person name="Nelson K.E."/>
        </authorList>
    </citation>
    <scope>NUCLEOTIDE SEQUENCE [LARGE SCALE GENOMIC DNA]</scope>
    <source>
        <strain evidence="1 2">Ueda107</strain>
    </source>
</reference>
<dbReference type="AlphaFoldDB" id="B3PH82"/>
<protein>
    <submittedName>
        <fullName evidence="1">Uncharacterized protein</fullName>
    </submittedName>
</protein>
<keyword evidence="2" id="KW-1185">Reference proteome</keyword>